<evidence type="ECO:0000313" key="10">
    <source>
        <dbReference type="Proteomes" id="UP000663760"/>
    </source>
</evidence>
<gene>
    <name evidence="9" type="ORF">SI8410_09012829</name>
</gene>
<dbReference type="InterPro" id="IPR001471">
    <property type="entry name" value="AP2/ERF_dom"/>
</dbReference>
<dbReference type="PROSITE" id="PS50863">
    <property type="entry name" value="B3"/>
    <property type="match status" value="1"/>
</dbReference>
<evidence type="ECO:0000313" key="9">
    <source>
        <dbReference type="EMBL" id="CAA7402151.1"/>
    </source>
</evidence>
<dbReference type="OrthoDB" id="2020802at2759"/>
<feature type="domain" description="AP2/ERF" evidence="8">
    <location>
        <begin position="70"/>
        <end position="125"/>
    </location>
</feature>
<dbReference type="Pfam" id="PF02362">
    <property type="entry name" value="B3"/>
    <property type="match status" value="1"/>
</dbReference>
<dbReference type="Gene3D" id="3.30.730.10">
    <property type="entry name" value="AP2/ERF domain"/>
    <property type="match status" value="1"/>
</dbReference>
<dbReference type="CDD" id="cd10017">
    <property type="entry name" value="B3_DNA"/>
    <property type="match status" value="1"/>
</dbReference>
<dbReference type="Pfam" id="PF00847">
    <property type="entry name" value="AP2"/>
    <property type="match status" value="1"/>
</dbReference>
<dbReference type="InterPro" id="IPR044800">
    <property type="entry name" value="LEC2-like"/>
</dbReference>
<evidence type="ECO:0000256" key="3">
    <source>
        <dbReference type="ARBA" id="ARBA00023125"/>
    </source>
</evidence>
<dbReference type="GO" id="GO:0005634">
    <property type="term" value="C:nucleus"/>
    <property type="evidence" value="ECO:0007669"/>
    <property type="project" value="UniProtKB-SubCell"/>
</dbReference>
<dbReference type="FunFam" id="3.30.730.10:FF:000008">
    <property type="entry name" value="AP2 domain-containing protein RAP2.8"/>
    <property type="match status" value="1"/>
</dbReference>
<feature type="region of interest" description="Disordered" evidence="6">
    <location>
        <begin position="50"/>
        <end position="74"/>
    </location>
</feature>
<dbReference type="Gene3D" id="2.40.330.10">
    <property type="entry name" value="DNA-binding pseudobarrel domain"/>
    <property type="match status" value="1"/>
</dbReference>
<dbReference type="PROSITE" id="PS51032">
    <property type="entry name" value="AP2_ERF"/>
    <property type="match status" value="1"/>
</dbReference>
<dbReference type="InterPro" id="IPR015300">
    <property type="entry name" value="DNA-bd_pseudobarrel_sf"/>
</dbReference>
<evidence type="ECO:0000256" key="4">
    <source>
        <dbReference type="ARBA" id="ARBA00023163"/>
    </source>
</evidence>
<evidence type="ECO:0000256" key="1">
    <source>
        <dbReference type="ARBA" id="ARBA00004123"/>
    </source>
</evidence>
<dbReference type="SUPFAM" id="SSF101936">
    <property type="entry name" value="DNA-binding pseudobarrel domain"/>
    <property type="match status" value="1"/>
</dbReference>
<dbReference type="InterPro" id="IPR016177">
    <property type="entry name" value="DNA-bd_dom_sf"/>
</dbReference>
<dbReference type="EMBL" id="LR746272">
    <property type="protein sequence ID" value="CAA7402151.1"/>
    <property type="molecule type" value="Genomic_DNA"/>
</dbReference>
<feature type="domain" description="TF-B3" evidence="7">
    <location>
        <begin position="197"/>
        <end position="301"/>
    </location>
</feature>
<dbReference type="PANTHER" id="PTHR31140:SF1">
    <property type="entry name" value="AP2_ERF AND B3 DOMAIN-CONTAINING TRANSCRIPTION REPRESSOR RAV2"/>
    <property type="match status" value="1"/>
</dbReference>
<dbReference type="PANTHER" id="PTHR31140">
    <property type="entry name" value="B3 DOMAIN-CONTAINING TRANSCRIPTION FACTOR ABI3"/>
    <property type="match status" value="1"/>
</dbReference>
<dbReference type="GO" id="GO:0003700">
    <property type="term" value="F:DNA-binding transcription factor activity"/>
    <property type="evidence" value="ECO:0007669"/>
    <property type="project" value="InterPro"/>
</dbReference>
<name>A0A7I8KWV8_SPIIN</name>
<keyword evidence="5" id="KW-0539">Nucleus</keyword>
<accession>A0A7I8KWV8</accession>
<feature type="compositionally biased region" description="Basic and acidic residues" evidence="6">
    <location>
        <begin position="54"/>
        <end position="65"/>
    </location>
</feature>
<keyword evidence="2" id="KW-0805">Transcription regulation</keyword>
<sequence length="367" mass="40687">MDGRCRIDQVAVATKTPNLTSPVASRLLSLHQPGVSSSCEKIHRVGSGASVVLDPEHGPEVESRKLPSSQYKGVVPQPNGRWGAQIYEKHQRVWLGTFNDEAEAARAYDVAAQRFRGRDAVTNFRPLSESDSHGAAELLFINSHSKAEIVDMLRKHTYCDELQQGKRALGPTYGTSPVAVHRHAISGVGSAAREHLFDKAVTPSDVGKLNRLVIPKQHAEKYFPLQIDGAASKGILLNLEDSGGKTWRFRYSYWNSSQSYVLTKGWSRFVKEKSLRAGDVVSFQRSTGLDRQLYIGWKPRSSSTFIPAVQALHLARPIPVMRLFGVNIAKVPGKTASTPTHDEGGEERREMEMPQPQLWKKRCVGVL</sequence>
<dbReference type="SMART" id="SM00380">
    <property type="entry name" value="AP2"/>
    <property type="match status" value="1"/>
</dbReference>
<keyword evidence="10" id="KW-1185">Reference proteome</keyword>
<dbReference type="CDD" id="cd00018">
    <property type="entry name" value="AP2"/>
    <property type="match status" value="1"/>
</dbReference>
<keyword evidence="4" id="KW-0804">Transcription</keyword>
<feature type="region of interest" description="Disordered" evidence="6">
    <location>
        <begin position="334"/>
        <end position="354"/>
    </location>
</feature>
<feature type="compositionally biased region" description="Basic and acidic residues" evidence="6">
    <location>
        <begin position="340"/>
        <end position="352"/>
    </location>
</feature>
<dbReference type="GO" id="GO:0003677">
    <property type="term" value="F:DNA binding"/>
    <property type="evidence" value="ECO:0007669"/>
    <property type="project" value="UniProtKB-KW"/>
</dbReference>
<proteinExistence type="predicted"/>
<dbReference type="AlphaFoldDB" id="A0A7I8KWV8"/>
<reference evidence="9" key="1">
    <citation type="submission" date="2020-02" db="EMBL/GenBank/DDBJ databases">
        <authorList>
            <person name="Scholz U."/>
            <person name="Mascher M."/>
            <person name="Fiebig A."/>
        </authorList>
    </citation>
    <scope>NUCLEOTIDE SEQUENCE</scope>
</reference>
<dbReference type="SUPFAM" id="SSF54171">
    <property type="entry name" value="DNA-binding domain"/>
    <property type="match status" value="1"/>
</dbReference>
<dbReference type="SMART" id="SM01019">
    <property type="entry name" value="B3"/>
    <property type="match status" value="1"/>
</dbReference>
<organism evidence="9 10">
    <name type="scientific">Spirodela intermedia</name>
    <name type="common">Intermediate duckweed</name>
    <dbReference type="NCBI Taxonomy" id="51605"/>
    <lineage>
        <taxon>Eukaryota</taxon>
        <taxon>Viridiplantae</taxon>
        <taxon>Streptophyta</taxon>
        <taxon>Embryophyta</taxon>
        <taxon>Tracheophyta</taxon>
        <taxon>Spermatophyta</taxon>
        <taxon>Magnoliopsida</taxon>
        <taxon>Liliopsida</taxon>
        <taxon>Araceae</taxon>
        <taxon>Lemnoideae</taxon>
        <taxon>Spirodela</taxon>
    </lineage>
</organism>
<evidence type="ECO:0000256" key="5">
    <source>
        <dbReference type="ARBA" id="ARBA00023242"/>
    </source>
</evidence>
<evidence type="ECO:0000259" key="8">
    <source>
        <dbReference type="PROSITE" id="PS51032"/>
    </source>
</evidence>
<evidence type="ECO:0000256" key="6">
    <source>
        <dbReference type="SAM" id="MobiDB-lite"/>
    </source>
</evidence>
<protein>
    <submittedName>
        <fullName evidence="9">Uncharacterized protein</fullName>
    </submittedName>
</protein>
<keyword evidence="3" id="KW-0238">DNA-binding</keyword>
<dbReference type="InterPro" id="IPR036955">
    <property type="entry name" value="AP2/ERF_dom_sf"/>
</dbReference>
<comment type="subcellular location">
    <subcellularLocation>
        <location evidence="1">Nucleus</location>
    </subcellularLocation>
</comment>
<evidence type="ECO:0000259" key="7">
    <source>
        <dbReference type="PROSITE" id="PS50863"/>
    </source>
</evidence>
<dbReference type="InterPro" id="IPR003340">
    <property type="entry name" value="B3_DNA-bd"/>
</dbReference>
<dbReference type="Proteomes" id="UP000663760">
    <property type="component" value="Chromosome 9"/>
</dbReference>
<evidence type="ECO:0000256" key="2">
    <source>
        <dbReference type="ARBA" id="ARBA00023015"/>
    </source>
</evidence>